<dbReference type="InterPro" id="IPR007658">
    <property type="entry name" value="DUF594"/>
</dbReference>
<proteinExistence type="predicted"/>
<dbReference type="PANTHER" id="PTHR31325">
    <property type="entry name" value="OS01G0798800 PROTEIN-RELATED"/>
    <property type="match status" value="1"/>
</dbReference>
<dbReference type="Pfam" id="PF13968">
    <property type="entry name" value="DUF4220"/>
    <property type="match status" value="1"/>
</dbReference>
<reference evidence="2" key="1">
    <citation type="submission" date="2020-07" db="EMBL/GenBank/DDBJ databases">
        <title>Genome sequence and genetic diversity analysis of an under-domesticated orphan crop, white fonio (Digitaria exilis).</title>
        <authorList>
            <person name="Bennetzen J.L."/>
            <person name="Chen S."/>
            <person name="Ma X."/>
            <person name="Wang X."/>
            <person name="Yssel A.E.J."/>
            <person name="Chaluvadi S.R."/>
            <person name="Johnson M."/>
            <person name="Gangashetty P."/>
            <person name="Hamidou F."/>
            <person name="Sanogo M.D."/>
            <person name="Zwaenepoel A."/>
            <person name="Wallace J."/>
            <person name="Van De Peer Y."/>
            <person name="Van Deynze A."/>
        </authorList>
    </citation>
    <scope>NUCLEOTIDE SEQUENCE</scope>
    <source>
        <tissue evidence="2">Leaves</tissue>
    </source>
</reference>
<dbReference type="Pfam" id="PF04578">
    <property type="entry name" value="DUF594"/>
    <property type="match status" value="1"/>
</dbReference>
<gene>
    <name evidence="2" type="ORF">HU200_048982</name>
</gene>
<organism evidence="2 3">
    <name type="scientific">Digitaria exilis</name>
    <dbReference type="NCBI Taxonomy" id="1010633"/>
    <lineage>
        <taxon>Eukaryota</taxon>
        <taxon>Viridiplantae</taxon>
        <taxon>Streptophyta</taxon>
        <taxon>Embryophyta</taxon>
        <taxon>Tracheophyta</taxon>
        <taxon>Spermatophyta</taxon>
        <taxon>Magnoliopsida</taxon>
        <taxon>Liliopsida</taxon>
        <taxon>Poales</taxon>
        <taxon>Poaceae</taxon>
        <taxon>PACMAD clade</taxon>
        <taxon>Panicoideae</taxon>
        <taxon>Panicodae</taxon>
        <taxon>Paniceae</taxon>
        <taxon>Anthephorinae</taxon>
        <taxon>Digitaria</taxon>
    </lineage>
</organism>
<dbReference type="OrthoDB" id="677977at2759"/>
<evidence type="ECO:0000313" key="2">
    <source>
        <dbReference type="EMBL" id="KAF8673418.1"/>
    </source>
</evidence>
<evidence type="ECO:0000259" key="1">
    <source>
        <dbReference type="Pfam" id="PF13968"/>
    </source>
</evidence>
<name>A0A835ECQ5_9POAL</name>
<dbReference type="Proteomes" id="UP000636709">
    <property type="component" value="Unassembled WGS sequence"/>
</dbReference>
<feature type="domain" description="DUF4220" evidence="1">
    <location>
        <begin position="44"/>
        <end position="277"/>
    </location>
</feature>
<dbReference type="InterPro" id="IPR025315">
    <property type="entry name" value="DUF4220"/>
</dbReference>
<dbReference type="AlphaFoldDB" id="A0A835ECQ5"/>
<accession>A0A835ECQ5</accession>
<evidence type="ECO:0000313" key="3">
    <source>
        <dbReference type="Proteomes" id="UP000636709"/>
    </source>
</evidence>
<sequence length="548" mass="62476">MDQLAACVEATDQHMLAPALVVKGEDTVIVKNHPHGYQFERTELVTLKDVWELHGMPVEQKDLCFSFSLFKLLRCQFARYRVFNPRLREVVQMFFREKYFKEDNNYERLFQVVADELSFIQDYYNSFLPISYSHQLFPVMNIILSLLSMCYCSYLFVFVSGATKGAQQLYGLIYCILFCGKGSNGGRAASTVHVSPVYFDLVPAYSVITVLMLSEIRDIAVYFCSNWTKVAFISNYTKYPPSWQKSLLVKKCIGFVFKCCKCRLTKKWAATLNQCSLPVGRQNKKDQCSIFGPIVQLLRLPNRKKIDLTNEVKFSIFKALEEHFSKKQALEEQLSKPRVLKHIGRPSIHGFNDWINDADAKHIADIVLAWHIAPNIFEDQTSGALISPARTSATQLSRYCAYLVDCHPELLPGENDEWCKSPFEAVKKYAEQECESLFNSVMEFVDRIIPGQSESKLLQKEYSKKIMEKGEKIAEKLATKTNGWEILEDFWSNMILYLATSENLDGHAKAIARGGELITLLWALLVHLGIVGSRLDGADDATSADHPC</sequence>
<dbReference type="EMBL" id="JACEFO010002208">
    <property type="protein sequence ID" value="KAF8673418.1"/>
    <property type="molecule type" value="Genomic_DNA"/>
</dbReference>
<protein>
    <recommendedName>
        <fullName evidence="1">DUF4220 domain-containing protein</fullName>
    </recommendedName>
</protein>
<keyword evidence="3" id="KW-1185">Reference proteome</keyword>
<comment type="caution">
    <text evidence="2">The sequence shown here is derived from an EMBL/GenBank/DDBJ whole genome shotgun (WGS) entry which is preliminary data.</text>
</comment>